<reference evidence="1" key="1">
    <citation type="journal article" date="2023" name="GigaByte">
        <title>Genome assembly of the bearded iris, Iris pallida Lam.</title>
        <authorList>
            <person name="Bruccoleri R.E."/>
            <person name="Oakeley E.J."/>
            <person name="Faust A.M.E."/>
            <person name="Altorfer M."/>
            <person name="Dessus-Babus S."/>
            <person name="Burckhardt D."/>
            <person name="Oertli M."/>
            <person name="Naumann U."/>
            <person name="Petersen F."/>
            <person name="Wong J."/>
        </authorList>
    </citation>
    <scope>NUCLEOTIDE SEQUENCE</scope>
    <source>
        <strain evidence="1">GSM-AAB239-AS_SAM_17_03QT</strain>
    </source>
</reference>
<evidence type="ECO:0000313" key="2">
    <source>
        <dbReference type="Proteomes" id="UP001140949"/>
    </source>
</evidence>
<dbReference type="EMBL" id="JANAVB010041219">
    <property type="protein sequence ID" value="KAJ6796606.1"/>
    <property type="molecule type" value="Genomic_DNA"/>
</dbReference>
<reference evidence="1" key="2">
    <citation type="submission" date="2023-04" db="EMBL/GenBank/DDBJ databases">
        <authorList>
            <person name="Bruccoleri R.E."/>
            <person name="Oakeley E.J."/>
            <person name="Faust A.-M."/>
            <person name="Dessus-Babus S."/>
            <person name="Altorfer M."/>
            <person name="Burckhardt D."/>
            <person name="Oertli M."/>
            <person name="Naumann U."/>
            <person name="Petersen F."/>
            <person name="Wong J."/>
        </authorList>
    </citation>
    <scope>NUCLEOTIDE SEQUENCE</scope>
    <source>
        <strain evidence="1">GSM-AAB239-AS_SAM_17_03QT</strain>
        <tissue evidence="1">Leaf</tissue>
    </source>
</reference>
<dbReference type="Proteomes" id="UP001140949">
    <property type="component" value="Unassembled WGS sequence"/>
</dbReference>
<organism evidence="1 2">
    <name type="scientific">Iris pallida</name>
    <name type="common">Sweet iris</name>
    <dbReference type="NCBI Taxonomy" id="29817"/>
    <lineage>
        <taxon>Eukaryota</taxon>
        <taxon>Viridiplantae</taxon>
        <taxon>Streptophyta</taxon>
        <taxon>Embryophyta</taxon>
        <taxon>Tracheophyta</taxon>
        <taxon>Spermatophyta</taxon>
        <taxon>Magnoliopsida</taxon>
        <taxon>Liliopsida</taxon>
        <taxon>Asparagales</taxon>
        <taxon>Iridaceae</taxon>
        <taxon>Iridoideae</taxon>
        <taxon>Irideae</taxon>
        <taxon>Iris</taxon>
    </lineage>
</organism>
<accession>A0AAX6DXZ8</accession>
<comment type="caution">
    <text evidence="1">The sequence shown here is derived from an EMBL/GenBank/DDBJ whole genome shotgun (WGS) entry which is preliminary data.</text>
</comment>
<gene>
    <name evidence="1" type="ORF">M6B38_219355</name>
</gene>
<name>A0AAX6DXZ8_IRIPA</name>
<dbReference type="AlphaFoldDB" id="A0AAX6DXZ8"/>
<keyword evidence="2" id="KW-1185">Reference proteome</keyword>
<protein>
    <submittedName>
        <fullName evidence="1">Uncharacterized protein</fullName>
    </submittedName>
</protein>
<sequence length="64" mass="6576">MASCKCFGLSSPNPRLSSSLISPNPGISSSSLNLTPMASMCSFPQILAAMRSFGGSSRTSFAPC</sequence>
<evidence type="ECO:0000313" key="1">
    <source>
        <dbReference type="EMBL" id="KAJ6796606.1"/>
    </source>
</evidence>
<proteinExistence type="predicted"/>